<dbReference type="SMART" id="SM00448">
    <property type="entry name" value="REC"/>
    <property type="match status" value="1"/>
</dbReference>
<dbReference type="InterPro" id="IPR001789">
    <property type="entry name" value="Sig_transdc_resp-reg_receiver"/>
</dbReference>
<accession>A0A100HN52</accession>
<dbReference type="EMBL" id="BCMS01000005">
    <property type="protein sequence ID" value="GAQ23796.1"/>
    <property type="molecule type" value="Genomic_DNA"/>
</dbReference>
<sequence>MVTPAPARHLQVLLIDDEPAACLLASMAFEPQADRAQLRTLDDPAAAIPWLHAAARAGTLPDVILLDLFMPTVSGLAILQAIQASEPLRHLRVVVLATSDDPQDIDAAYRAGATSYLTKPGVFTAFEVQVDTLVTYWHGIFDGLNP</sequence>
<comment type="caution">
    <text evidence="3">The sequence shown here is derived from an EMBL/GenBank/DDBJ whole genome shotgun (WGS) entry which is preliminary data.</text>
</comment>
<feature type="modified residue" description="4-aspartylphosphate" evidence="1">
    <location>
        <position position="67"/>
    </location>
</feature>
<evidence type="ECO:0000259" key="2">
    <source>
        <dbReference type="PROSITE" id="PS50110"/>
    </source>
</evidence>
<reference evidence="4" key="1">
    <citation type="submission" date="2015-11" db="EMBL/GenBank/DDBJ databases">
        <title>Draft Genome Sequence of the Radioresistant Bacterium Deinococcus grandis, Isolated from Freshwater Fish in Japan.</title>
        <authorList>
            <person name="Satoh K."/>
            <person name="Onodera T."/>
            <person name="Omoso K."/>
            <person name="Takeda-Yano K."/>
            <person name="Katayama T."/>
            <person name="Oono Y."/>
            <person name="Narumi I."/>
        </authorList>
    </citation>
    <scope>NUCLEOTIDE SEQUENCE [LARGE SCALE GENOMIC DNA]</scope>
    <source>
        <strain evidence="4">ATCC 43672</strain>
    </source>
</reference>
<dbReference type="PANTHER" id="PTHR44520:SF2">
    <property type="entry name" value="RESPONSE REGULATOR RCP1"/>
    <property type="match status" value="1"/>
</dbReference>
<keyword evidence="1" id="KW-0597">Phosphoprotein</keyword>
<name>A0A100HN52_9DEIO</name>
<evidence type="ECO:0000256" key="1">
    <source>
        <dbReference type="PROSITE-ProRule" id="PRU00169"/>
    </source>
</evidence>
<dbReference type="InterPro" id="IPR052893">
    <property type="entry name" value="TCS_response_regulator"/>
</dbReference>
<dbReference type="Proteomes" id="UP000056209">
    <property type="component" value="Unassembled WGS sequence"/>
</dbReference>
<dbReference type="RefSeq" id="WP_058979894.1">
    <property type="nucleotide sequence ID" value="NZ_BCMS01000005.1"/>
</dbReference>
<dbReference type="Gene3D" id="3.40.50.2300">
    <property type="match status" value="1"/>
</dbReference>
<proteinExistence type="predicted"/>
<dbReference type="AlphaFoldDB" id="A0A100HN52"/>
<evidence type="ECO:0000313" key="4">
    <source>
        <dbReference type="Proteomes" id="UP000056209"/>
    </source>
</evidence>
<dbReference type="SUPFAM" id="SSF52172">
    <property type="entry name" value="CheY-like"/>
    <property type="match status" value="1"/>
</dbReference>
<dbReference type="GO" id="GO:0000160">
    <property type="term" value="P:phosphorelay signal transduction system"/>
    <property type="evidence" value="ECO:0007669"/>
    <property type="project" value="InterPro"/>
</dbReference>
<organism evidence="3 4">
    <name type="scientific">Deinococcus grandis</name>
    <dbReference type="NCBI Taxonomy" id="57498"/>
    <lineage>
        <taxon>Bacteria</taxon>
        <taxon>Thermotogati</taxon>
        <taxon>Deinococcota</taxon>
        <taxon>Deinococci</taxon>
        <taxon>Deinococcales</taxon>
        <taxon>Deinococcaceae</taxon>
        <taxon>Deinococcus</taxon>
    </lineage>
</organism>
<dbReference type="PANTHER" id="PTHR44520">
    <property type="entry name" value="RESPONSE REGULATOR RCP1-RELATED"/>
    <property type="match status" value="1"/>
</dbReference>
<dbReference type="OrthoDB" id="9785718at2"/>
<feature type="domain" description="Response regulatory" evidence="2">
    <location>
        <begin position="11"/>
        <end position="134"/>
    </location>
</feature>
<dbReference type="InterPro" id="IPR011006">
    <property type="entry name" value="CheY-like_superfamily"/>
</dbReference>
<dbReference type="PROSITE" id="PS50110">
    <property type="entry name" value="RESPONSE_REGULATORY"/>
    <property type="match status" value="1"/>
</dbReference>
<evidence type="ECO:0000313" key="3">
    <source>
        <dbReference type="EMBL" id="GAQ23796.1"/>
    </source>
</evidence>
<protein>
    <submittedName>
        <fullName evidence="3">Response regulator</fullName>
    </submittedName>
</protein>
<gene>
    <name evidence="3" type="ORF">DEIGR_330054</name>
</gene>
<dbReference type="Pfam" id="PF00072">
    <property type="entry name" value="Response_reg"/>
    <property type="match status" value="1"/>
</dbReference>
<keyword evidence="4" id="KW-1185">Reference proteome</keyword>